<reference evidence="1 4" key="1">
    <citation type="submission" date="2015-06" db="EMBL/GenBank/DDBJ databases">
        <authorList>
            <person name="Xie B.-B."/>
            <person name="Rong J.-C."/>
            <person name="Qin Q.-L."/>
            <person name="Zhang Y.-Z."/>
        </authorList>
    </citation>
    <scope>NUCLEOTIDE SEQUENCE [LARGE SCALE GENOMIC DNA]</scope>
    <source>
        <strain evidence="1 4">JCM 20779</strain>
    </source>
</reference>
<reference evidence="2 5" key="3">
    <citation type="submission" date="2018-08" db="EMBL/GenBank/DDBJ databases">
        <title>Whole Genome Sequences of Two Pseudoalteromonas piscicida Strains, DE1-A and DE2-A, which Exhibit Strong Antibacterial Activity against Vibrio vulnificus.</title>
        <authorList>
            <person name="Richards G.P."/>
            <person name="Needleman D.S."/>
            <person name="Watson M.A."/>
            <person name="Polson S.W."/>
        </authorList>
    </citation>
    <scope>NUCLEOTIDE SEQUENCE [LARGE SCALE GENOMIC DNA]</scope>
    <source>
        <strain evidence="2 5">DE2-A</strain>
    </source>
</reference>
<evidence type="ECO:0000313" key="1">
    <source>
        <dbReference type="EMBL" id="ATD08427.1"/>
    </source>
</evidence>
<evidence type="ECO:0000313" key="4">
    <source>
        <dbReference type="Proteomes" id="UP000016521"/>
    </source>
</evidence>
<accession>A0A0F4NW33</accession>
<evidence type="ECO:0000313" key="6">
    <source>
        <dbReference type="Proteomes" id="UP000305423"/>
    </source>
</evidence>
<keyword evidence="4" id="KW-1185">Reference proteome</keyword>
<evidence type="ECO:0000313" key="2">
    <source>
        <dbReference type="EMBL" id="AXR00670.1"/>
    </source>
</evidence>
<proteinExistence type="predicted"/>
<dbReference type="Proteomes" id="UP000016521">
    <property type="component" value="Chromosome I"/>
</dbReference>
<dbReference type="KEGG" id="ppis:B1L02_00210"/>
<dbReference type="GeneID" id="98334043"/>
<name>A0A0F4NW33_PSEO7</name>
<dbReference type="RefSeq" id="WP_010378070.1">
    <property type="nucleotide sequence ID" value="NZ_CP011924.1"/>
</dbReference>
<dbReference type="AlphaFoldDB" id="A0A0F4NW33"/>
<dbReference type="EMBL" id="CP031761">
    <property type="protein sequence ID" value="AXR00670.1"/>
    <property type="molecule type" value="Genomic_DNA"/>
</dbReference>
<dbReference type="OrthoDB" id="6308096at2"/>
<reference evidence="3 6" key="2">
    <citation type="submission" date="2017-12" db="EMBL/GenBank/DDBJ databases">
        <authorList>
            <person name="Paulsen S."/>
            <person name="Gram L.K."/>
        </authorList>
    </citation>
    <scope>NUCLEOTIDE SEQUENCE [LARGE SCALE GENOMIC DNA]</scope>
    <source>
        <strain evidence="3 6">S1607</strain>
    </source>
</reference>
<dbReference type="EMBL" id="PNEL01000009">
    <property type="protein sequence ID" value="TMN80913.1"/>
    <property type="molecule type" value="Genomic_DNA"/>
</dbReference>
<organism evidence="2 5">
    <name type="scientific">Pseudoalteromonas piscicida</name>
    <dbReference type="NCBI Taxonomy" id="43662"/>
    <lineage>
        <taxon>Bacteria</taxon>
        <taxon>Pseudomonadati</taxon>
        <taxon>Pseudomonadota</taxon>
        <taxon>Gammaproteobacteria</taxon>
        <taxon>Alteromonadales</taxon>
        <taxon>Pseudoalteromonadaceae</taxon>
        <taxon>Pseudoalteromonas</taxon>
    </lineage>
</organism>
<dbReference type="Proteomes" id="UP000305423">
    <property type="component" value="Unassembled WGS sequence"/>
</dbReference>
<evidence type="ECO:0000313" key="5">
    <source>
        <dbReference type="Proteomes" id="UP000258102"/>
    </source>
</evidence>
<dbReference type="Proteomes" id="UP000258102">
    <property type="component" value="Chromosome 1"/>
</dbReference>
<reference evidence="6" key="4">
    <citation type="submission" date="2019-06" db="EMBL/GenBank/DDBJ databases">
        <title>Co-occurence of chitin degradation, pigmentation and bioactivity in marine Pseudoalteromonas.</title>
        <authorList>
            <person name="Sonnenschein E.C."/>
            <person name="Bech P.K."/>
        </authorList>
    </citation>
    <scope>NUCLEOTIDE SEQUENCE [LARGE SCALE GENOMIC DNA]</scope>
    <source>
        <strain evidence="6">S1607</strain>
    </source>
</reference>
<gene>
    <name evidence="3" type="ORF">CWB74_03355</name>
    <name evidence="2" type="ORF">D0511_00210</name>
    <name evidence="1" type="ORF">PPIS_a3680</name>
</gene>
<reference evidence="3" key="5">
    <citation type="submission" date="2019-09" db="EMBL/GenBank/DDBJ databases">
        <title>Co-occurence of chitin degradation, pigmentation and bioactivity in marine Pseudoalteromonas.</title>
        <authorList>
            <person name="Sonnenschein E.C."/>
            <person name="Bech P.K."/>
        </authorList>
    </citation>
    <scope>NUCLEOTIDE SEQUENCE</scope>
    <source>
        <strain evidence="3">S1607</strain>
    </source>
</reference>
<dbReference type="EMBL" id="CP011924">
    <property type="protein sequence ID" value="ATD08427.1"/>
    <property type="molecule type" value="Genomic_DNA"/>
</dbReference>
<protein>
    <submittedName>
        <fullName evidence="2">Uncharacterized protein</fullName>
    </submittedName>
</protein>
<evidence type="ECO:0000313" key="3">
    <source>
        <dbReference type="EMBL" id="TMN80913.1"/>
    </source>
</evidence>
<sequence>MKISEITQMPSQLKSEGLVLKKRKNTFTKSRAYRQEVANLMQLEEQEKEHSEQQYLLGYN</sequence>